<sequence length="190" mass="21658">MKRFYWAERVSFRFISILIFSIILFTFFFQSCSADEINYQEDPSFEGFQIIQYATYNDGTILLRIRPDGDGNCRASGLYFRLIRTDGTISNIALNNTSSYNISSQNYCFVNNELAFTLRPLIMSKPQRMTLTWLAGYAFPINLISNPTDSVRVYGIATNYILISYECGDLTNNPSVCGLLLDWNGNVLSS</sequence>
<protein>
    <submittedName>
        <fullName evidence="1">695_t:CDS:1</fullName>
    </submittedName>
</protein>
<gene>
    <name evidence="1" type="ORF">DHETER_LOCUS4803</name>
</gene>
<reference evidence="1" key="1">
    <citation type="submission" date="2021-06" db="EMBL/GenBank/DDBJ databases">
        <authorList>
            <person name="Kallberg Y."/>
            <person name="Tangrot J."/>
            <person name="Rosling A."/>
        </authorList>
    </citation>
    <scope>NUCLEOTIDE SEQUENCE</scope>
    <source>
        <strain evidence="1">IL203A</strain>
    </source>
</reference>
<name>A0ACA9LNH7_9GLOM</name>
<proteinExistence type="predicted"/>
<evidence type="ECO:0000313" key="1">
    <source>
        <dbReference type="EMBL" id="CAG8541021.1"/>
    </source>
</evidence>
<organism evidence="1 2">
    <name type="scientific">Dentiscutata heterogama</name>
    <dbReference type="NCBI Taxonomy" id="1316150"/>
    <lineage>
        <taxon>Eukaryota</taxon>
        <taxon>Fungi</taxon>
        <taxon>Fungi incertae sedis</taxon>
        <taxon>Mucoromycota</taxon>
        <taxon>Glomeromycotina</taxon>
        <taxon>Glomeromycetes</taxon>
        <taxon>Diversisporales</taxon>
        <taxon>Gigasporaceae</taxon>
        <taxon>Dentiscutata</taxon>
    </lineage>
</organism>
<comment type="caution">
    <text evidence="1">The sequence shown here is derived from an EMBL/GenBank/DDBJ whole genome shotgun (WGS) entry which is preliminary data.</text>
</comment>
<feature type="non-terminal residue" evidence="1">
    <location>
        <position position="190"/>
    </location>
</feature>
<keyword evidence="2" id="KW-1185">Reference proteome</keyword>
<dbReference type="Proteomes" id="UP000789702">
    <property type="component" value="Unassembled WGS sequence"/>
</dbReference>
<evidence type="ECO:0000313" key="2">
    <source>
        <dbReference type="Proteomes" id="UP000789702"/>
    </source>
</evidence>
<dbReference type="EMBL" id="CAJVPU010004997">
    <property type="protein sequence ID" value="CAG8541021.1"/>
    <property type="molecule type" value="Genomic_DNA"/>
</dbReference>
<accession>A0ACA9LNH7</accession>